<sequence>RYHTPDAVNCHKMKFLIVLLCFAEYGLAELKIMYATPQHPEYDSGSGKYTVQANYGIYRFCAINQVSVFTDKDCINFLMRNPLTKEEEQVDEKLRFTFTFCYNDAKPTEAPATQTTKNLLAQWDLL</sequence>
<accession>A0A0X3PGZ9</accession>
<feature type="chain" id="PRO_5007051118" evidence="1">
    <location>
        <begin position="29"/>
        <end position="126"/>
    </location>
</feature>
<feature type="non-terminal residue" evidence="2">
    <location>
        <position position="1"/>
    </location>
</feature>
<keyword evidence="1" id="KW-0732">Signal</keyword>
<evidence type="ECO:0000256" key="1">
    <source>
        <dbReference type="SAM" id="SignalP"/>
    </source>
</evidence>
<proteinExistence type="predicted"/>
<evidence type="ECO:0000313" key="2">
    <source>
        <dbReference type="EMBL" id="JAP50590.1"/>
    </source>
</evidence>
<gene>
    <name evidence="2" type="ORF">TR143587</name>
</gene>
<dbReference type="EMBL" id="GEEE01012635">
    <property type="protein sequence ID" value="JAP50590.1"/>
    <property type="molecule type" value="Transcribed_RNA"/>
</dbReference>
<dbReference type="AlphaFoldDB" id="A0A0X3PGZ9"/>
<protein>
    <submittedName>
        <fullName evidence="2">Uncharacterized protein</fullName>
    </submittedName>
</protein>
<organism evidence="2">
    <name type="scientific">Schistocephalus solidus</name>
    <name type="common">Tapeworm</name>
    <dbReference type="NCBI Taxonomy" id="70667"/>
    <lineage>
        <taxon>Eukaryota</taxon>
        <taxon>Metazoa</taxon>
        <taxon>Spiralia</taxon>
        <taxon>Lophotrochozoa</taxon>
        <taxon>Platyhelminthes</taxon>
        <taxon>Cestoda</taxon>
        <taxon>Eucestoda</taxon>
        <taxon>Diphyllobothriidea</taxon>
        <taxon>Diphyllobothriidae</taxon>
        <taxon>Schistocephalus</taxon>
    </lineage>
</organism>
<name>A0A0X3PGZ9_SCHSO</name>
<feature type="signal peptide" evidence="1">
    <location>
        <begin position="1"/>
        <end position="28"/>
    </location>
</feature>
<reference evidence="2" key="1">
    <citation type="submission" date="2016-01" db="EMBL/GenBank/DDBJ databases">
        <title>Reference transcriptome for the parasite Schistocephalus solidus: insights into the molecular evolution of parasitism.</title>
        <authorList>
            <person name="Hebert F.O."/>
            <person name="Grambauer S."/>
            <person name="Barber I."/>
            <person name="Landry C.R."/>
            <person name="Aubin-Horth N."/>
        </authorList>
    </citation>
    <scope>NUCLEOTIDE SEQUENCE</scope>
</reference>